<organism evidence="1 2">
    <name type="scientific">Conoideocrella luteorostrata</name>
    <dbReference type="NCBI Taxonomy" id="1105319"/>
    <lineage>
        <taxon>Eukaryota</taxon>
        <taxon>Fungi</taxon>
        <taxon>Dikarya</taxon>
        <taxon>Ascomycota</taxon>
        <taxon>Pezizomycotina</taxon>
        <taxon>Sordariomycetes</taxon>
        <taxon>Hypocreomycetidae</taxon>
        <taxon>Hypocreales</taxon>
        <taxon>Clavicipitaceae</taxon>
        <taxon>Conoideocrella</taxon>
    </lineage>
</organism>
<name>A0AAJ0CPB0_9HYPO</name>
<proteinExistence type="predicted"/>
<evidence type="ECO:0000313" key="1">
    <source>
        <dbReference type="EMBL" id="KAK2598204.1"/>
    </source>
</evidence>
<gene>
    <name evidence="1" type="ORF">QQS21_005681</name>
</gene>
<accession>A0AAJ0CPB0</accession>
<dbReference type="Proteomes" id="UP001251528">
    <property type="component" value="Unassembled WGS sequence"/>
</dbReference>
<reference evidence="1" key="1">
    <citation type="submission" date="2023-06" db="EMBL/GenBank/DDBJ databases">
        <title>Conoideocrella luteorostrata (Hypocreales: Clavicipitaceae), a potential biocontrol fungus for elongate hemlock scale in United States Christmas tree production areas.</title>
        <authorList>
            <person name="Barrett H."/>
            <person name="Lovett B."/>
            <person name="Macias A.M."/>
            <person name="Stajich J.E."/>
            <person name="Kasson M.T."/>
        </authorList>
    </citation>
    <scope>NUCLEOTIDE SEQUENCE</scope>
    <source>
        <strain evidence="1">ARSEF 14590</strain>
    </source>
</reference>
<dbReference type="EMBL" id="JASWJB010000097">
    <property type="protein sequence ID" value="KAK2598204.1"/>
    <property type="molecule type" value="Genomic_DNA"/>
</dbReference>
<protein>
    <submittedName>
        <fullName evidence="1">Uncharacterized protein</fullName>
    </submittedName>
</protein>
<evidence type="ECO:0000313" key="2">
    <source>
        <dbReference type="Proteomes" id="UP001251528"/>
    </source>
</evidence>
<comment type="caution">
    <text evidence="1">The sequence shown here is derived from an EMBL/GenBank/DDBJ whole genome shotgun (WGS) entry which is preliminary data.</text>
</comment>
<dbReference type="AlphaFoldDB" id="A0AAJ0CPB0"/>
<sequence length="148" mass="17334">MTSTQARKPVILNGIRNWYEWQNYVCSRIDPATWEAIRPEGHKEDFLVKPIKPVISSFNPSAQDETALTDRQRNNLIFAMSNHKEDLKHFTKQQEHLIRAREVIFGSVEERFAKHLGQKHTILEWMNSLANSVPVEEPMQMTELAKEY</sequence>
<keyword evidence="2" id="KW-1185">Reference proteome</keyword>